<dbReference type="PROSITE" id="PS50217">
    <property type="entry name" value="BZIP"/>
    <property type="match status" value="1"/>
</dbReference>
<dbReference type="SMART" id="SM00338">
    <property type="entry name" value="BRLZ"/>
    <property type="match status" value="1"/>
</dbReference>
<reference evidence="5" key="1">
    <citation type="journal article" date="2020" name="Phytopathology">
        <title>Genome sequence of the chestnut blight fungus Cryphonectria parasitica EP155: A fundamental resource for an archetypical invasive plant pathogen.</title>
        <authorList>
            <person name="Crouch J.A."/>
            <person name="Dawe A."/>
            <person name="Aerts A."/>
            <person name="Barry K."/>
            <person name="Churchill A.C.L."/>
            <person name="Grimwood J."/>
            <person name="Hillman B."/>
            <person name="Milgroom M.G."/>
            <person name="Pangilinan J."/>
            <person name="Smith M."/>
            <person name="Salamov A."/>
            <person name="Schmutz J."/>
            <person name="Yadav J."/>
            <person name="Grigoriev I.V."/>
            <person name="Nuss D."/>
        </authorList>
    </citation>
    <scope>NUCLEOTIDE SEQUENCE</scope>
    <source>
        <strain evidence="5">EP155</strain>
    </source>
</reference>
<dbReference type="Gene3D" id="1.20.5.170">
    <property type="match status" value="1"/>
</dbReference>
<dbReference type="Proteomes" id="UP000803844">
    <property type="component" value="Unassembled WGS sequence"/>
</dbReference>
<dbReference type="InterPro" id="IPR004827">
    <property type="entry name" value="bZIP"/>
</dbReference>
<feature type="region of interest" description="Disordered" evidence="3">
    <location>
        <begin position="1"/>
        <end position="66"/>
    </location>
</feature>
<comment type="subcellular location">
    <subcellularLocation>
        <location evidence="1">Nucleus</location>
    </subcellularLocation>
</comment>
<name>A0A9P4YEG7_CRYP1</name>
<keyword evidence="2" id="KW-0539">Nucleus</keyword>
<dbReference type="GO" id="GO:0000976">
    <property type="term" value="F:transcription cis-regulatory region binding"/>
    <property type="evidence" value="ECO:0007669"/>
    <property type="project" value="InterPro"/>
</dbReference>
<proteinExistence type="predicted"/>
<sequence>MPGSSKYGGSSGRGSDPFKNSTSDSMSKKLKEPKKKKGDSSREEEQNSRRRAKNRNTQRAYRERREQRLRELEQQVQQAELLNQTLTSAYQELKAEMDMLEAEKMQEQYYGDAASQSASASGSAYAAGHMNPAGTEYDTGGTSYGWGQDTWAPEWDPDGGYHHSGA</sequence>
<organism evidence="5 6">
    <name type="scientific">Cryphonectria parasitica (strain ATCC 38755 / EP155)</name>
    <dbReference type="NCBI Taxonomy" id="660469"/>
    <lineage>
        <taxon>Eukaryota</taxon>
        <taxon>Fungi</taxon>
        <taxon>Dikarya</taxon>
        <taxon>Ascomycota</taxon>
        <taxon>Pezizomycotina</taxon>
        <taxon>Sordariomycetes</taxon>
        <taxon>Sordariomycetidae</taxon>
        <taxon>Diaporthales</taxon>
        <taxon>Cryphonectriaceae</taxon>
        <taxon>Cryphonectria-Endothia species complex</taxon>
        <taxon>Cryphonectria</taxon>
    </lineage>
</organism>
<evidence type="ECO:0000259" key="4">
    <source>
        <dbReference type="PROSITE" id="PS50217"/>
    </source>
</evidence>
<dbReference type="OrthoDB" id="5234885at2759"/>
<comment type="caution">
    <text evidence="5">The sequence shown here is derived from an EMBL/GenBank/DDBJ whole genome shotgun (WGS) entry which is preliminary data.</text>
</comment>
<accession>A0A9P4YEG7</accession>
<protein>
    <submittedName>
        <fullName evidence="5">Transcriptional activator FOSB/c-Fos</fullName>
    </submittedName>
</protein>
<dbReference type="RefSeq" id="XP_040782260.1">
    <property type="nucleotide sequence ID" value="XM_040925074.1"/>
</dbReference>
<dbReference type="GO" id="GO:0090575">
    <property type="term" value="C:RNA polymerase II transcription regulator complex"/>
    <property type="evidence" value="ECO:0007669"/>
    <property type="project" value="TreeGrafter"/>
</dbReference>
<evidence type="ECO:0000256" key="2">
    <source>
        <dbReference type="ARBA" id="ARBA00023242"/>
    </source>
</evidence>
<evidence type="ECO:0000313" key="5">
    <source>
        <dbReference type="EMBL" id="KAF3771299.1"/>
    </source>
</evidence>
<feature type="domain" description="BZIP" evidence="4">
    <location>
        <begin position="44"/>
        <end position="103"/>
    </location>
</feature>
<dbReference type="AlphaFoldDB" id="A0A9P4YEG7"/>
<dbReference type="GeneID" id="63842203"/>
<dbReference type="Pfam" id="PF00170">
    <property type="entry name" value="bZIP_1"/>
    <property type="match status" value="1"/>
</dbReference>
<gene>
    <name evidence="5" type="ORF">M406DRAFT_67610</name>
</gene>
<keyword evidence="6" id="KW-1185">Reference proteome</keyword>
<feature type="compositionally biased region" description="Basic and acidic residues" evidence="3">
    <location>
        <begin position="38"/>
        <end position="48"/>
    </location>
</feature>
<evidence type="ECO:0000313" key="6">
    <source>
        <dbReference type="Proteomes" id="UP000803844"/>
    </source>
</evidence>
<dbReference type="PANTHER" id="PTHR40621:SF6">
    <property type="entry name" value="AP-1-LIKE TRANSCRIPTION FACTOR YAP1-RELATED"/>
    <property type="match status" value="1"/>
</dbReference>
<evidence type="ECO:0000256" key="1">
    <source>
        <dbReference type="ARBA" id="ARBA00004123"/>
    </source>
</evidence>
<feature type="region of interest" description="Disordered" evidence="3">
    <location>
        <begin position="121"/>
        <end position="166"/>
    </location>
</feature>
<dbReference type="GO" id="GO:0001228">
    <property type="term" value="F:DNA-binding transcription activator activity, RNA polymerase II-specific"/>
    <property type="evidence" value="ECO:0007669"/>
    <property type="project" value="TreeGrafter"/>
</dbReference>
<dbReference type="SUPFAM" id="SSF57959">
    <property type="entry name" value="Leucine zipper domain"/>
    <property type="match status" value="1"/>
</dbReference>
<dbReference type="EMBL" id="MU032344">
    <property type="protein sequence ID" value="KAF3771299.1"/>
    <property type="molecule type" value="Genomic_DNA"/>
</dbReference>
<dbReference type="InterPro" id="IPR046347">
    <property type="entry name" value="bZIP_sf"/>
</dbReference>
<dbReference type="InterPro" id="IPR050936">
    <property type="entry name" value="AP-1-like"/>
</dbReference>
<dbReference type="PANTHER" id="PTHR40621">
    <property type="entry name" value="TRANSCRIPTION FACTOR KAPC-RELATED"/>
    <property type="match status" value="1"/>
</dbReference>
<evidence type="ECO:0000256" key="3">
    <source>
        <dbReference type="SAM" id="MobiDB-lite"/>
    </source>
</evidence>